<gene>
    <name evidence="5" type="ORF">GO988_08270</name>
</gene>
<dbReference type="AlphaFoldDB" id="A0A7K1TD43"/>
<dbReference type="SMART" id="SM00421">
    <property type="entry name" value="HTH_LUXR"/>
    <property type="match status" value="1"/>
</dbReference>
<organism evidence="5 6">
    <name type="scientific">Hymenobacter ginkgonis</name>
    <dbReference type="NCBI Taxonomy" id="2682976"/>
    <lineage>
        <taxon>Bacteria</taxon>
        <taxon>Pseudomonadati</taxon>
        <taxon>Bacteroidota</taxon>
        <taxon>Cytophagia</taxon>
        <taxon>Cytophagales</taxon>
        <taxon>Hymenobacteraceae</taxon>
        <taxon>Hymenobacter</taxon>
    </lineage>
</organism>
<keyword evidence="3" id="KW-0804">Transcription</keyword>
<keyword evidence="6" id="KW-1185">Reference proteome</keyword>
<evidence type="ECO:0000313" key="6">
    <source>
        <dbReference type="Proteomes" id="UP000441336"/>
    </source>
</evidence>
<dbReference type="SUPFAM" id="SSF46894">
    <property type="entry name" value="C-terminal effector domain of the bipartite response regulators"/>
    <property type="match status" value="1"/>
</dbReference>
<evidence type="ECO:0000256" key="3">
    <source>
        <dbReference type="ARBA" id="ARBA00023163"/>
    </source>
</evidence>
<dbReference type="InterPro" id="IPR016032">
    <property type="entry name" value="Sig_transdc_resp-reg_C-effctor"/>
</dbReference>
<proteinExistence type="predicted"/>
<dbReference type="CDD" id="cd06170">
    <property type="entry name" value="LuxR_C_like"/>
    <property type="match status" value="1"/>
</dbReference>
<protein>
    <recommendedName>
        <fullName evidence="4">HTH luxR-type domain-containing protein</fullName>
    </recommendedName>
</protein>
<dbReference type="Proteomes" id="UP000441336">
    <property type="component" value="Unassembled WGS sequence"/>
</dbReference>
<dbReference type="PRINTS" id="PR00038">
    <property type="entry name" value="HTHLUXR"/>
</dbReference>
<reference evidence="5 6" key="1">
    <citation type="submission" date="2019-12" db="EMBL/GenBank/DDBJ databases">
        <title>Hymenobacter sp. HMF4947 Genome sequencing and assembly.</title>
        <authorList>
            <person name="Kang H."/>
            <person name="Cha I."/>
            <person name="Kim H."/>
            <person name="Joh K."/>
        </authorList>
    </citation>
    <scope>NUCLEOTIDE SEQUENCE [LARGE SCALE GENOMIC DNA]</scope>
    <source>
        <strain evidence="5 6">HMF4947</strain>
    </source>
</reference>
<dbReference type="PROSITE" id="PS50043">
    <property type="entry name" value="HTH_LUXR_2"/>
    <property type="match status" value="1"/>
</dbReference>
<dbReference type="PROSITE" id="PS00622">
    <property type="entry name" value="HTH_LUXR_1"/>
    <property type="match status" value="1"/>
</dbReference>
<dbReference type="RefSeq" id="WP_157564099.1">
    <property type="nucleotide sequence ID" value="NZ_WQKZ01000002.1"/>
</dbReference>
<keyword evidence="1" id="KW-0805">Transcription regulation</keyword>
<evidence type="ECO:0000256" key="2">
    <source>
        <dbReference type="ARBA" id="ARBA00023125"/>
    </source>
</evidence>
<dbReference type="PANTHER" id="PTHR44688:SF16">
    <property type="entry name" value="DNA-BINDING TRANSCRIPTIONAL ACTIVATOR DEVR_DOSR"/>
    <property type="match status" value="1"/>
</dbReference>
<dbReference type="GO" id="GO:0003677">
    <property type="term" value="F:DNA binding"/>
    <property type="evidence" value="ECO:0007669"/>
    <property type="project" value="UniProtKB-KW"/>
</dbReference>
<comment type="caution">
    <text evidence="5">The sequence shown here is derived from an EMBL/GenBank/DDBJ whole genome shotgun (WGS) entry which is preliminary data.</text>
</comment>
<dbReference type="EMBL" id="WQKZ01000002">
    <property type="protein sequence ID" value="MVN76318.1"/>
    <property type="molecule type" value="Genomic_DNA"/>
</dbReference>
<evidence type="ECO:0000256" key="1">
    <source>
        <dbReference type="ARBA" id="ARBA00023015"/>
    </source>
</evidence>
<accession>A0A7K1TD43</accession>
<dbReference type="InterPro" id="IPR000792">
    <property type="entry name" value="Tscrpt_reg_LuxR_C"/>
</dbReference>
<dbReference type="GO" id="GO:0006355">
    <property type="term" value="P:regulation of DNA-templated transcription"/>
    <property type="evidence" value="ECO:0007669"/>
    <property type="project" value="InterPro"/>
</dbReference>
<evidence type="ECO:0000259" key="4">
    <source>
        <dbReference type="PROSITE" id="PS50043"/>
    </source>
</evidence>
<dbReference type="PANTHER" id="PTHR44688">
    <property type="entry name" value="DNA-BINDING TRANSCRIPTIONAL ACTIVATOR DEVR_DOSR"/>
    <property type="match status" value="1"/>
</dbReference>
<dbReference type="Pfam" id="PF00196">
    <property type="entry name" value="GerE"/>
    <property type="match status" value="1"/>
</dbReference>
<feature type="domain" description="HTH luxR-type" evidence="4">
    <location>
        <begin position="140"/>
        <end position="207"/>
    </location>
</feature>
<keyword evidence="2" id="KW-0238">DNA-binding</keyword>
<name>A0A7K1TD43_9BACT</name>
<evidence type="ECO:0000313" key="5">
    <source>
        <dbReference type="EMBL" id="MVN76318.1"/>
    </source>
</evidence>
<sequence>MATLLPDTGLLVAAPPTLLRHGLLVTLRETWPDCPIHFTTDPAQLPALLRQQPCALLIVDGPALPATVLPTMLQQIQRQHPQLPLLVLTGRRPPSLPQARPDAATLRLLSRQATPSEVAGAVVDLLAEGHVSTLPAPARPRALPPRAGFSPRELEVLSLVVDDLCNEQIAERLCLSVRTVESHRRALLQKAGVRTLVGLVVRAIREGWVSA</sequence>
<dbReference type="Gene3D" id="3.40.50.2300">
    <property type="match status" value="1"/>
</dbReference>